<evidence type="ECO:0000256" key="1">
    <source>
        <dbReference type="ARBA" id="ARBA00005578"/>
    </source>
</evidence>
<dbReference type="Gene3D" id="3.30.300.90">
    <property type="entry name" value="BolA-like"/>
    <property type="match status" value="1"/>
</dbReference>
<dbReference type="InterPro" id="IPR002634">
    <property type="entry name" value="BolA"/>
</dbReference>
<dbReference type="EMBL" id="KZ819339">
    <property type="protein sequence ID" value="PWN17947.1"/>
    <property type="molecule type" value="Genomic_DNA"/>
</dbReference>
<accession>A0A316TXF1</accession>
<feature type="region of interest" description="Disordered" evidence="3">
    <location>
        <begin position="228"/>
        <end position="255"/>
    </location>
</feature>
<proteinExistence type="inferred from homology"/>
<gene>
    <name evidence="4" type="ORF">BCV69DRAFT_89148</name>
</gene>
<evidence type="ECO:0000256" key="3">
    <source>
        <dbReference type="SAM" id="MobiDB-lite"/>
    </source>
</evidence>
<evidence type="ECO:0000313" key="4">
    <source>
        <dbReference type="EMBL" id="PWN17947.1"/>
    </source>
</evidence>
<evidence type="ECO:0000256" key="2">
    <source>
        <dbReference type="RuleBase" id="RU003860"/>
    </source>
</evidence>
<dbReference type="OrthoDB" id="4983at2759"/>
<organism evidence="4 5">
    <name type="scientific">Pseudomicrostroma glucosiphilum</name>
    <dbReference type="NCBI Taxonomy" id="1684307"/>
    <lineage>
        <taxon>Eukaryota</taxon>
        <taxon>Fungi</taxon>
        <taxon>Dikarya</taxon>
        <taxon>Basidiomycota</taxon>
        <taxon>Ustilaginomycotina</taxon>
        <taxon>Exobasidiomycetes</taxon>
        <taxon>Microstromatales</taxon>
        <taxon>Microstromatales incertae sedis</taxon>
        <taxon>Pseudomicrostroma</taxon>
    </lineage>
</organism>
<dbReference type="InterPro" id="IPR052275">
    <property type="entry name" value="Mt_Fe-S_assembly_factor"/>
</dbReference>
<dbReference type="RefSeq" id="XP_025345107.1">
    <property type="nucleotide sequence ID" value="XM_025495613.1"/>
</dbReference>
<sequence length="323" mass="34074">MNSQELEAIIREKVQDVKTLVVSDVSGGCGQAFDVIIVSPAFQGLPTLKRHRMVNDLLKDQIAQLHAFSQKTYTPAQYEALSGSKPASDSFAAPAAPAEAPAPTPASTSTSTMPSSLLPKTPPTRSRSTSSKFQHNRSTSNVSIPELTLTTDDETLSGRAHAGAPRPLTPSAQPGGTLSNVDMHGSPSSPAGGGISRLHYAKINSVEFWDDIKRTIDAHVLSQGSPAVLGSSGSGADNPMLASPGHGGNAASPRGEAEATRLFEDFFQSQKMHMSASDVAKSECHLLDQGYRMRQLLTGRTISCLTLSSLAIKVRDGTGMYGM</sequence>
<comment type="similarity">
    <text evidence="1 2">Belongs to the BolA/IbaG family.</text>
</comment>
<dbReference type="GeneID" id="37017347"/>
<dbReference type="Proteomes" id="UP000245942">
    <property type="component" value="Unassembled WGS sequence"/>
</dbReference>
<evidence type="ECO:0000313" key="5">
    <source>
        <dbReference type="Proteomes" id="UP000245942"/>
    </source>
</evidence>
<dbReference type="PANTHER" id="PTHR46188:SF1">
    <property type="entry name" value="BOLA-LIKE PROTEIN 3"/>
    <property type="match status" value="1"/>
</dbReference>
<dbReference type="AlphaFoldDB" id="A0A316TXF1"/>
<name>A0A316TXF1_9BASI</name>
<dbReference type="GO" id="GO:0005759">
    <property type="term" value="C:mitochondrial matrix"/>
    <property type="evidence" value="ECO:0007669"/>
    <property type="project" value="TreeGrafter"/>
</dbReference>
<feature type="region of interest" description="Disordered" evidence="3">
    <location>
        <begin position="79"/>
        <end position="194"/>
    </location>
</feature>
<reference evidence="4 5" key="1">
    <citation type="journal article" date="2018" name="Mol. Biol. Evol.">
        <title>Broad Genomic Sampling Reveals a Smut Pathogenic Ancestry of the Fungal Clade Ustilaginomycotina.</title>
        <authorList>
            <person name="Kijpornyongpan T."/>
            <person name="Mondo S.J."/>
            <person name="Barry K."/>
            <person name="Sandor L."/>
            <person name="Lee J."/>
            <person name="Lipzen A."/>
            <person name="Pangilinan J."/>
            <person name="LaButti K."/>
            <person name="Hainaut M."/>
            <person name="Henrissat B."/>
            <person name="Grigoriev I.V."/>
            <person name="Spatafora J.W."/>
            <person name="Aime M.C."/>
        </authorList>
    </citation>
    <scope>NUCLEOTIDE SEQUENCE [LARGE SCALE GENOMIC DNA]</scope>
    <source>
        <strain evidence="4 5">MCA 4718</strain>
    </source>
</reference>
<dbReference type="Pfam" id="PF01722">
    <property type="entry name" value="BolA"/>
    <property type="match status" value="1"/>
</dbReference>
<feature type="compositionally biased region" description="Low complexity" evidence="3">
    <location>
        <begin position="84"/>
        <end position="132"/>
    </location>
</feature>
<feature type="compositionally biased region" description="Polar residues" evidence="3">
    <location>
        <begin position="170"/>
        <end position="180"/>
    </location>
</feature>
<protein>
    <submittedName>
        <fullName evidence="4">Bola-domain-containing protein</fullName>
    </submittedName>
</protein>
<dbReference type="SUPFAM" id="SSF82657">
    <property type="entry name" value="BolA-like"/>
    <property type="match status" value="1"/>
</dbReference>
<dbReference type="InterPro" id="IPR036065">
    <property type="entry name" value="BolA-like_sf"/>
</dbReference>
<dbReference type="PANTHER" id="PTHR46188">
    <property type="entry name" value="BOLA-LIKE PROTEIN 3"/>
    <property type="match status" value="1"/>
</dbReference>
<keyword evidence="5" id="KW-1185">Reference proteome</keyword>
<dbReference type="STRING" id="1684307.A0A316TXF1"/>